<feature type="domain" description="LiaI-LiaF-like transmembrane region" evidence="2">
    <location>
        <begin position="6"/>
        <end position="51"/>
    </location>
</feature>
<reference evidence="3 4" key="1">
    <citation type="submission" date="2018-06" db="EMBL/GenBank/DDBJ databases">
        <title>Extensive metabolic versatility and redundancy in microbially diverse, dynamic hydrothermal sediments.</title>
        <authorList>
            <person name="Dombrowski N."/>
            <person name="Teske A."/>
            <person name="Baker B.J."/>
        </authorList>
    </citation>
    <scope>NUCLEOTIDE SEQUENCE [LARGE SCALE GENOMIC DNA]</scope>
    <source>
        <strain evidence="3">B7_G13</strain>
    </source>
</reference>
<feature type="transmembrane region" description="Helical" evidence="1">
    <location>
        <begin position="35"/>
        <end position="52"/>
    </location>
</feature>
<dbReference type="Proteomes" id="UP000277457">
    <property type="component" value="Unassembled WGS sequence"/>
</dbReference>
<accession>A0A662CZE0</accession>
<evidence type="ECO:0000313" key="3">
    <source>
        <dbReference type="EMBL" id="RLE07273.1"/>
    </source>
</evidence>
<comment type="caution">
    <text evidence="3">The sequence shown here is derived from an EMBL/GenBank/DDBJ whole genome shotgun (WGS) entry which is preliminary data.</text>
</comment>
<organism evidence="3 4">
    <name type="scientific">Aerophobetes bacterium</name>
    <dbReference type="NCBI Taxonomy" id="2030807"/>
    <lineage>
        <taxon>Bacteria</taxon>
        <taxon>Candidatus Aerophobota</taxon>
    </lineage>
</organism>
<dbReference type="AlphaFoldDB" id="A0A662CZE0"/>
<evidence type="ECO:0000256" key="1">
    <source>
        <dbReference type="SAM" id="Phobius"/>
    </source>
</evidence>
<feature type="transmembrane region" description="Helical" evidence="1">
    <location>
        <begin position="7"/>
        <end position="29"/>
    </location>
</feature>
<keyword evidence="1" id="KW-0472">Membrane</keyword>
<dbReference type="Pfam" id="PF18917">
    <property type="entry name" value="LiaI-LiaF-like_TM1"/>
    <property type="match status" value="1"/>
</dbReference>
<keyword evidence="1" id="KW-1133">Transmembrane helix</keyword>
<protein>
    <recommendedName>
        <fullName evidence="2">LiaI-LiaF-like transmembrane region domain-containing protein</fullName>
    </recommendedName>
</protein>
<evidence type="ECO:0000313" key="4">
    <source>
        <dbReference type="Proteomes" id="UP000277457"/>
    </source>
</evidence>
<name>A0A662CZE0_UNCAE</name>
<dbReference type="EMBL" id="QMPY01000107">
    <property type="protein sequence ID" value="RLE07273.1"/>
    <property type="molecule type" value="Genomic_DNA"/>
</dbReference>
<keyword evidence="1" id="KW-0812">Transmembrane</keyword>
<gene>
    <name evidence="3" type="ORF">DRZ78_03260</name>
</gene>
<proteinExistence type="predicted"/>
<evidence type="ECO:0000259" key="2">
    <source>
        <dbReference type="Pfam" id="PF18917"/>
    </source>
</evidence>
<dbReference type="InterPro" id="IPR043726">
    <property type="entry name" value="LiaI-LiaF-like_TM1"/>
</dbReference>
<sequence>MKKSQIVWSSIFIVLGILLLLLNYGIISWQVVKDWWKLWPLIFIAIGIGIILSTKREKKIEEEEK</sequence>